<accession>A0A6D2K3S0</accession>
<reference evidence="2 5" key="1">
    <citation type="submission" date="2020-01" db="EMBL/GenBank/DDBJ databases">
        <authorList>
            <person name="Mishra B."/>
        </authorList>
    </citation>
    <scope>NUCLEOTIDE SEQUENCE [LARGE SCALE GENOMIC DNA]</scope>
</reference>
<dbReference type="AlphaFoldDB" id="A0A6D2K3S0"/>
<dbReference type="Proteomes" id="UP000467841">
    <property type="component" value="Unassembled WGS sequence"/>
</dbReference>
<sequence>MAIQDFPTLSSLDSGFANNWFLKYPASQFHGGESRFLPLTSSHTRRLCLPLGSNFCRKLQSWYQDIRRE</sequence>
<evidence type="ECO:0000313" key="5">
    <source>
        <dbReference type="Proteomes" id="UP000467841"/>
    </source>
</evidence>
<keyword evidence="5" id="KW-1185">Reference proteome</keyword>
<evidence type="ECO:0000313" key="1">
    <source>
        <dbReference type="EMBL" id="CAA7014786.1"/>
    </source>
</evidence>
<evidence type="ECO:0000313" key="2">
    <source>
        <dbReference type="EMBL" id="CAA7043213.1"/>
    </source>
</evidence>
<gene>
    <name evidence="1" type="ORF">MERR_LOCUS2021</name>
    <name evidence="2" type="ORF">MERR_LOCUS30448</name>
    <name evidence="3" type="ORF">MERR_LOCUS35866</name>
    <name evidence="4" type="ORF">MERR_LOCUS44185</name>
</gene>
<protein>
    <submittedName>
        <fullName evidence="2">Uncharacterized protein</fullName>
    </submittedName>
</protein>
<dbReference type="EMBL" id="CACVBM020001274">
    <property type="protein sequence ID" value="CAA7043213.1"/>
    <property type="molecule type" value="Genomic_DNA"/>
</dbReference>
<dbReference type="EMBL" id="CACVBM020001392">
    <property type="protein sequence ID" value="CAA7048631.1"/>
    <property type="molecule type" value="Genomic_DNA"/>
</dbReference>
<name>A0A6D2K3S0_9BRAS</name>
<dbReference type="EMBL" id="CACVBM020000122">
    <property type="protein sequence ID" value="CAA7014786.1"/>
    <property type="molecule type" value="Genomic_DNA"/>
</dbReference>
<evidence type="ECO:0000313" key="4">
    <source>
        <dbReference type="EMBL" id="CAA7056949.1"/>
    </source>
</evidence>
<proteinExistence type="predicted"/>
<organism evidence="2 5">
    <name type="scientific">Microthlaspi erraticum</name>
    <dbReference type="NCBI Taxonomy" id="1685480"/>
    <lineage>
        <taxon>Eukaryota</taxon>
        <taxon>Viridiplantae</taxon>
        <taxon>Streptophyta</taxon>
        <taxon>Embryophyta</taxon>
        <taxon>Tracheophyta</taxon>
        <taxon>Spermatophyta</taxon>
        <taxon>Magnoliopsida</taxon>
        <taxon>eudicotyledons</taxon>
        <taxon>Gunneridae</taxon>
        <taxon>Pentapetalae</taxon>
        <taxon>rosids</taxon>
        <taxon>malvids</taxon>
        <taxon>Brassicales</taxon>
        <taxon>Brassicaceae</taxon>
        <taxon>Coluteocarpeae</taxon>
        <taxon>Microthlaspi</taxon>
    </lineage>
</organism>
<dbReference type="EMBL" id="CACVBM020001662">
    <property type="protein sequence ID" value="CAA7056949.1"/>
    <property type="molecule type" value="Genomic_DNA"/>
</dbReference>
<evidence type="ECO:0000313" key="3">
    <source>
        <dbReference type="EMBL" id="CAA7048631.1"/>
    </source>
</evidence>